<keyword evidence="1" id="KW-1133">Transmembrane helix</keyword>
<name>A0A6L8MKC8_9BURK</name>
<reference evidence="2 3" key="1">
    <citation type="submission" date="2019-12" db="EMBL/GenBank/DDBJ databases">
        <title>Novel species isolated from a subtropical stream in China.</title>
        <authorList>
            <person name="Lu H."/>
        </authorList>
    </citation>
    <scope>NUCLEOTIDE SEQUENCE [LARGE SCALE GENOMIC DNA]</scope>
    <source>
        <strain evidence="2 3">FT50W</strain>
    </source>
</reference>
<evidence type="ECO:0000313" key="3">
    <source>
        <dbReference type="Proteomes" id="UP000474565"/>
    </source>
</evidence>
<dbReference type="Pfam" id="PF03929">
    <property type="entry name" value="PepSY_TM"/>
    <property type="match status" value="1"/>
</dbReference>
<dbReference type="RefSeq" id="WP_161020109.1">
    <property type="nucleotide sequence ID" value="NZ_WWCP01000017.1"/>
</dbReference>
<evidence type="ECO:0000313" key="2">
    <source>
        <dbReference type="EMBL" id="MYM83333.1"/>
    </source>
</evidence>
<dbReference type="PANTHER" id="PTHR34219">
    <property type="entry name" value="IRON-REGULATED INNER MEMBRANE PROTEIN-RELATED"/>
    <property type="match status" value="1"/>
</dbReference>
<evidence type="ECO:0000256" key="1">
    <source>
        <dbReference type="SAM" id="Phobius"/>
    </source>
</evidence>
<feature type="transmembrane region" description="Helical" evidence="1">
    <location>
        <begin position="377"/>
        <end position="398"/>
    </location>
</feature>
<organism evidence="2 3">
    <name type="scientific">Duganella lactea</name>
    <dbReference type="NCBI Taxonomy" id="2692173"/>
    <lineage>
        <taxon>Bacteria</taxon>
        <taxon>Pseudomonadati</taxon>
        <taxon>Pseudomonadota</taxon>
        <taxon>Betaproteobacteria</taxon>
        <taxon>Burkholderiales</taxon>
        <taxon>Oxalobacteraceae</taxon>
        <taxon>Telluria group</taxon>
        <taxon>Duganella</taxon>
    </lineage>
</organism>
<proteinExistence type="predicted"/>
<accession>A0A6L8MKC8</accession>
<keyword evidence="1" id="KW-0472">Membrane</keyword>
<dbReference type="EMBL" id="WWCP01000017">
    <property type="protein sequence ID" value="MYM83333.1"/>
    <property type="molecule type" value="Genomic_DNA"/>
</dbReference>
<protein>
    <submittedName>
        <fullName evidence="2">PepSY domain-containing protein</fullName>
    </submittedName>
</protein>
<dbReference type="AlphaFoldDB" id="A0A6L8MKC8"/>
<dbReference type="Proteomes" id="UP000474565">
    <property type="component" value="Unassembled WGS sequence"/>
</dbReference>
<gene>
    <name evidence="2" type="ORF">GTP44_15380</name>
</gene>
<dbReference type="PANTHER" id="PTHR34219:SF5">
    <property type="entry name" value="BLR4505 PROTEIN"/>
    <property type="match status" value="1"/>
</dbReference>
<comment type="caution">
    <text evidence="2">The sequence shown here is derived from an EMBL/GenBank/DDBJ whole genome shotgun (WGS) entry which is preliminary data.</text>
</comment>
<keyword evidence="1" id="KW-0812">Transmembrane</keyword>
<feature type="transmembrane region" description="Helical" evidence="1">
    <location>
        <begin position="148"/>
        <end position="171"/>
    </location>
</feature>
<dbReference type="InterPro" id="IPR005625">
    <property type="entry name" value="PepSY-ass_TM"/>
</dbReference>
<feature type="transmembrane region" description="Helical" evidence="1">
    <location>
        <begin position="20"/>
        <end position="41"/>
    </location>
</feature>
<sequence length="406" mass="44652">MTLSGRILPQRGLLVLLHRYVGLVLAGFLLVAGISGTLLAWNDELEALAAPELMLVEPPPGALPLDALLLREKVLSYFPDVELRYASLHLEPGQSVMYSIKRRPPAADGSVGDDQAFINPYTGALLGTRKWGDLAQGRKNWMPFIYRLHTTLVLGTVGTYAFGVVSLLWTLDCFAGAWLTFPPRTQRPAAKSWRVRWGPAWKIRIVGGYKLVFDLHRAGGLWPWALLLVLGWSGVAFNLKEVYQPIMGSLFAQQLTEDAYPPLAAPQRHPDLNWRAARAVARRLMAQQAEEVGFTIVGEDSLAHVPERGLYVYDVKSSIDVARVNGVTRVIFDANTGEFRGRWLPSGAAAGDTLRSWLTLLHRAAVGGLLGGLPIKLIISAAGVAVSILSVTGVLIWWRKRQGRSR</sequence>